<name>A0A517ZJM4_9PLAN</name>
<dbReference type="PROSITE" id="PS01328">
    <property type="entry name" value="4HBCOA_THIOESTERASE"/>
    <property type="match status" value="1"/>
</dbReference>
<keyword evidence="2 3" id="KW-0378">Hydrolase</keyword>
<proteinExistence type="inferred from homology"/>
<keyword evidence="4" id="KW-1185">Reference proteome</keyword>
<accession>A0A517ZJM4</accession>
<dbReference type="EMBL" id="CP036276">
    <property type="protein sequence ID" value="QDU42680.1"/>
    <property type="molecule type" value="Genomic_DNA"/>
</dbReference>
<gene>
    <name evidence="3" type="ORF">Mal52_11470</name>
</gene>
<dbReference type="GO" id="GO:0061522">
    <property type="term" value="F:1,4-dihydroxy-2-naphthoyl-CoA thioesterase activity"/>
    <property type="evidence" value="ECO:0007669"/>
    <property type="project" value="UniProtKB-EC"/>
</dbReference>
<dbReference type="RefSeq" id="WP_145374696.1">
    <property type="nucleotide sequence ID" value="NZ_CP036276.1"/>
</dbReference>
<reference evidence="3 4" key="1">
    <citation type="submission" date="2019-02" db="EMBL/GenBank/DDBJ databases">
        <title>Deep-cultivation of Planctomycetes and their phenomic and genomic characterization uncovers novel biology.</title>
        <authorList>
            <person name="Wiegand S."/>
            <person name="Jogler M."/>
            <person name="Boedeker C."/>
            <person name="Pinto D."/>
            <person name="Vollmers J."/>
            <person name="Rivas-Marin E."/>
            <person name="Kohn T."/>
            <person name="Peeters S.H."/>
            <person name="Heuer A."/>
            <person name="Rast P."/>
            <person name="Oberbeckmann S."/>
            <person name="Bunk B."/>
            <person name="Jeske O."/>
            <person name="Meyerdierks A."/>
            <person name="Storesund J.E."/>
            <person name="Kallscheuer N."/>
            <person name="Luecker S."/>
            <person name="Lage O.M."/>
            <person name="Pohl T."/>
            <person name="Merkel B.J."/>
            <person name="Hornburger P."/>
            <person name="Mueller R.-W."/>
            <person name="Bruemmer F."/>
            <person name="Labrenz M."/>
            <person name="Spormann A.M."/>
            <person name="Op den Camp H."/>
            <person name="Overmann J."/>
            <person name="Amann R."/>
            <person name="Jetten M.S.M."/>
            <person name="Mascher T."/>
            <person name="Medema M.H."/>
            <person name="Devos D.P."/>
            <person name="Kaster A.-K."/>
            <person name="Ovreas L."/>
            <person name="Rohde M."/>
            <person name="Galperin M.Y."/>
            <person name="Jogler C."/>
        </authorList>
    </citation>
    <scope>NUCLEOTIDE SEQUENCE [LARGE SCALE GENOMIC DNA]</scope>
    <source>
        <strain evidence="3 4">Mal52</strain>
    </source>
</reference>
<sequence>MFTATHRVQFHETDMAGIVHFSNFYRYMEEVEHAYLRSLGLSVSMTGPDGSVIGWPRVRAQCTFEAPAYFEDVIEIRLKLMRKGVKSLTFEVEFYRAERRLARGSLKTACCIVAHGQPLVSIPIPEDIDVKFIEEPAESA</sequence>
<evidence type="ECO:0000256" key="2">
    <source>
        <dbReference type="ARBA" id="ARBA00022801"/>
    </source>
</evidence>
<evidence type="ECO:0000313" key="3">
    <source>
        <dbReference type="EMBL" id="QDU42680.1"/>
    </source>
</evidence>
<dbReference type="EC" id="3.1.2.28" evidence="3"/>
<dbReference type="KEGG" id="sdyn:Mal52_11470"/>
<dbReference type="Pfam" id="PF13279">
    <property type="entry name" value="4HBT_2"/>
    <property type="match status" value="1"/>
</dbReference>
<evidence type="ECO:0000256" key="1">
    <source>
        <dbReference type="ARBA" id="ARBA00005953"/>
    </source>
</evidence>
<protein>
    <submittedName>
        <fullName evidence="3">1,4-dihydroxy-2-naphthoyl-CoA hydrolase</fullName>
        <ecNumber evidence="3">3.1.2.28</ecNumber>
    </submittedName>
</protein>
<dbReference type="SUPFAM" id="SSF54637">
    <property type="entry name" value="Thioesterase/thiol ester dehydrase-isomerase"/>
    <property type="match status" value="1"/>
</dbReference>
<dbReference type="CDD" id="cd00586">
    <property type="entry name" value="4HBT"/>
    <property type="match status" value="1"/>
</dbReference>
<dbReference type="Proteomes" id="UP000319383">
    <property type="component" value="Chromosome"/>
</dbReference>
<dbReference type="Gene3D" id="3.10.129.10">
    <property type="entry name" value="Hotdog Thioesterase"/>
    <property type="match status" value="1"/>
</dbReference>
<dbReference type="AlphaFoldDB" id="A0A517ZJM4"/>
<evidence type="ECO:0000313" key="4">
    <source>
        <dbReference type="Proteomes" id="UP000319383"/>
    </source>
</evidence>
<comment type="similarity">
    <text evidence="1">Belongs to the 4-hydroxybenzoyl-CoA thioesterase family.</text>
</comment>
<organism evidence="3 4">
    <name type="scientific">Symmachiella dynata</name>
    <dbReference type="NCBI Taxonomy" id="2527995"/>
    <lineage>
        <taxon>Bacteria</taxon>
        <taxon>Pseudomonadati</taxon>
        <taxon>Planctomycetota</taxon>
        <taxon>Planctomycetia</taxon>
        <taxon>Planctomycetales</taxon>
        <taxon>Planctomycetaceae</taxon>
        <taxon>Symmachiella</taxon>
    </lineage>
</organism>
<dbReference type="InterPro" id="IPR008272">
    <property type="entry name" value="HB-CoA_thioesterase_AS"/>
</dbReference>
<dbReference type="InterPro" id="IPR029069">
    <property type="entry name" value="HotDog_dom_sf"/>
</dbReference>